<organism evidence="2 3">
    <name type="scientific">Ascoidea rubescens DSM 1968</name>
    <dbReference type="NCBI Taxonomy" id="1344418"/>
    <lineage>
        <taxon>Eukaryota</taxon>
        <taxon>Fungi</taxon>
        <taxon>Dikarya</taxon>
        <taxon>Ascomycota</taxon>
        <taxon>Saccharomycotina</taxon>
        <taxon>Saccharomycetes</taxon>
        <taxon>Ascoideaceae</taxon>
        <taxon>Ascoidea</taxon>
    </lineage>
</organism>
<feature type="region of interest" description="Disordered" evidence="1">
    <location>
        <begin position="257"/>
        <end position="280"/>
    </location>
</feature>
<accession>A0A1D2VEF8</accession>
<reference evidence="3" key="1">
    <citation type="submission" date="2016-05" db="EMBL/GenBank/DDBJ databases">
        <title>Comparative genomics of biotechnologically important yeasts.</title>
        <authorList>
            <consortium name="DOE Joint Genome Institute"/>
            <person name="Riley R."/>
            <person name="Haridas S."/>
            <person name="Wolfe K.H."/>
            <person name="Lopes M.R."/>
            <person name="Hittinger C.T."/>
            <person name="Goker M."/>
            <person name="Salamov A."/>
            <person name="Wisecaver J."/>
            <person name="Long T.M."/>
            <person name="Aerts A.L."/>
            <person name="Barry K."/>
            <person name="Choi C."/>
            <person name="Clum A."/>
            <person name="Coughlan A.Y."/>
            <person name="Deshpande S."/>
            <person name="Douglass A.P."/>
            <person name="Hanson S.J."/>
            <person name="Klenk H.-P."/>
            <person name="Labutti K."/>
            <person name="Lapidus A."/>
            <person name="Lindquist E."/>
            <person name="Lipzen A."/>
            <person name="Meier-Kolthoff J.P."/>
            <person name="Ohm R.A."/>
            <person name="Otillar R.P."/>
            <person name="Pangilinan J."/>
            <person name="Peng Y."/>
            <person name="Rokas A."/>
            <person name="Rosa C.A."/>
            <person name="Scheuner C."/>
            <person name="Sibirny A.A."/>
            <person name="Slot J.C."/>
            <person name="Stielow J.B."/>
            <person name="Sun H."/>
            <person name="Kurtzman C.P."/>
            <person name="Blackwell M."/>
            <person name="Grigoriev I.V."/>
            <person name="Jeffries T.W."/>
        </authorList>
    </citation>
    <scope>NUCLEOTIDE SEQUENCE [LARGE SCALE GENOMIC DNA]</scope>
    <source>
        <strain evidence="3">DSM 1968</strain>
    </source>
</reference>
<feature type="compositionally biased region" description="Basic and acidic residues" evidence="1">
    <location>
        <begin position="260"/>
        <end position="272"/>
    </location>
</feature>
<dbReference type="AlphaFoldDB" id="A0A1D2VEF8"/>
<keyword evidence="3" id="KW-1185">Reference proteome</keyword>
<gene>
    <name evidence="2" type="ORF">ASCRUDRAFT_107376</name>
</gene>
<dbReference type="InParanoid" id="A0A1D2VEF8"/>
<dbReference type="Proteomes" id="UP000095038">
    <property type="component" value="Unassembled WGS sequence"/>
</dbReference>
<dbReference type="GeneID" id="30962314"/>
<evidence type="ECO:0000313" key="3">
    <source>
        <dbReference type="Proteomes" id="UP000095038"/>
    </source>
</evidence>
<proteinExistence type="predicted"/>
<sequence>MENHVQNSQKAIFQNQPNNVEKIKSLKDWLDELSFNDTSSELWEMPNKKSIANTSPAEIASNSNTTQLVLNVNDKANKIHDADRGQQPVMLLLLAQKTSFDKEDKLNCLANCHWTNAWFDNGKVVPCLKVKYRSLLSDTEYQYLLGNGQNPKAPNGFKKAKRYQYVVKNNILYNKKSKIQLSVSNWKAKCIQFMEQNQFKSQNDAVNSFTKLYHGAPKELIRNIYQHVNGKKAANLIFATTADISNNEDRINIENTHTTVSDDHQNNEKPDNAIDSEDDDTNIIRTQKTPLIKKMDEI</sequence>
<dbReference type="RefSeq" id="XP_020046154.1">
    <property type="nucleotide sequence ID" value="XM_020188678.1"/>
</dbReference>
<name>A0A1D2VEF8_9ASCO</name>
<evidence type="ECO:0000313" key="2">
    <source>
        <dbReference type="EMBL" id="ODV59847.1"/>
    </source>
</evidence>
<dbReference type="EMBL" id="KV454484">
    <property type="protein sequence ID" value="ODV59847.1"/>
    <property type="molecule type" value="Genomic_DNA"/>
</dbReference>
<evidence type="ECO:0000256" key="1">
    <source>
        <dbReference type="SAM" id="MobiDB-lite"/>
    </source>
</evidence>
<protein>
    <submittedName>
        <fullName evidence="2">Uncharacterized protein</fullName>
    </submittedName>
</protein>